<reference evidence="3" key="1">
    <citation type="submission" date="2022-11" db="UniProtKB">
        <authorList>
            <consortium name="WormBaseParasite"/>
        </authorList>
    </citation>
    <scope>IDENTIFICATION</scope>
</reference>
<feature type="compositionally biased region" description="Polar residues" evidence="1">
    <location>
        <begin position="318"/>
        <end position="327"/>
    </location>
</feature>
<accession>A0A915K297</accession>
<feature type="compositionally biased region" description="Low complexity" evidence="1">
    <location>
        <begin position="144"/>
        <end position="153"/>
    </location>
</feature>
<protein>
    <submittedName>
        <fullName evidence="3">Uncharacterized protein</fullName>
    </submittedName>
</protein>
<dbReference type="AlphaFoldDB" id="A0A915K297"/>
<feature type="compositionally biased region" description="Acidic residues" evidence="1">
    <location>
        <begin position="243"/>
        <end position="263"/>
    </location>
</feature>
<dbReference type="WBParaSite" id="nRc.2.0.1.t32439-RA">
    <property type="protein sequence ID" value="nRc.2.0.1.t32439-RA"/>
    <property type="gene ID" value="nRc.2.0.1.g32439"/>
</dbReference>
<organism evidence="2 3">
    <name type="scientific">Romanomermis culicivorax</name>
    <name type="common">Nematode worm</name>
    <dbReference type="NCBI Taxonomy" id="13658"/>
    <lineage>
        <taxon>Eukaryota</taxon>
        <taxon>Metazoa</taxon>
        <taxon>Ecdysozoa</taxon>
        <taxon>Nematoda</taxon>
        <taxon>Enoplea</taxon>
        <taxon>Dorylaimia</taxon>
        <taxon>Mermithida</taxon>
        <taxon>Mermithoidea</taxon>
        <taxon>Mermithidae</taxon>
        <taxon>Romanomermis</taxon>
    </lineage>
</organism>
<name>A0A915K297_ROMCU</name>
<feature type="compositionally biased region" description="Basic and acidic residues" evidence="1">
    <location>
        <begin position="133"/>
        <end position="143"/>
    </location>
</feature>
<sequence>MNTSSSAQDNGAYFGQSTVFDPKLYPDYYGSTVGQQPMPTVSAAPLYLPLTRSDHQTEAQWQAANAYAAAARQPGNFYPGQHFATTPVIDIYSANAYQNFGFAAAGSSTAYNGQDYGIGGGPFGAQYSSRLRSSNDNKHENHESSSSSSTLQSQNFLTSSSTAAADDVVGDFVKKLAKSEALTTAVGGGLYTGYPLAPVAVGSLVSSPSTSNEATENSRKSKKNLQQNSSCLAPINDSAPENNETESISDEDDDDDEDDEAVCGDDSRRNSRKNQRGSIRPSTASNNSGSGRVGRSSGAKTNSNNSNIDGDSSEMGAESNNDGTRPNGQVWYPWMNRVHSSSELVSNVPGK</sequence>
<evidence type="ECO:0000313" key="2">
    <source>
        <dbReference type="Proteomes" id="UP000887565"/>
    </source>
</evidence>
<dbReference type="Proteomes" id="UP000887565">
    <property type="component" value="Unplaced"/>
</dbReference>
<feature type="compositionally biased region" description="Polar residues" evidence="1">
    <location>
        <begin position="205"/>
        <end position="215"/>
    </location>
</feature>
<feature type="compositionally biased region" description="Low complexity" evidence="1">
    <location>
        <begin position="285"/>
        <end position="310"/>
    </location>
</feature>
<evidence type="ECO:0000256" key="1">
    <source>
        <dbReference type="SAM" id="MobiDB-lite"/>
    </source>
</evidence>
<feature type="region of interest" description="Disordered" evidence="1">
    <location>
        <begin position="205"/>
        <end position="331"/>
    </location>
</feature>
<keyword evidence="2" id="KW-1185">Reference proteome</keyword>
<proteinExistence type="predicted"/>
<feature type="region of interest" description="Disordered" evidence="1">
    <location>
        <begin position="127"/>
        <end position="153"/>
    </location>
</feature>
<evidence type="ECO:0000313" key="3">
    <source>
        <dbReference type="WBParaSite" id="nRc.2.0.1.t32439-RA"/>
    </source>
</evidence>